<proteinExistence type="predicted"/>
<feature type="signal peptide" evidence="2">
    <location>
        <begin position="1"/>
        <end position="19"/>
    </location>
</feature>
<gene>
    <name evidence="4" type="ORF">JAO74_00615</name>
</gene>
<dbReference type="EMBL" id="JAELXS010000001">
    <property type="protein sequence ID" value="MBJ6120284.1"/>
    <property type="molecule type" value="Genomic_DNA"/>
</dbReference>
<evidence type="ECO:0000259" key="3">
    <source>
        <dbReference type="SMART" id="SM00894"/>
    </source>
</evidence>
<name>A0ABS0XJT0_9SPHN</name>
<accession>A0ABS0XJT0</accession>
<dbReference type="Proteomes" id="UP000640426">
    <property type="component" value="Unassembled WGS sequence"/>
</dbReference>
<sequence length="85" mass="8816">MAKVLGAAVVVGLTVFRMAPVTGSALPASTSSTEDIAQVERSVYYPGCRAARAAGVAPIHRGSPGYRPEMDGDDDGIACEPHRTE</sequence>
<evidence type="ECO:0000313" key="4">
    <source>
        <dbReference type="EMBL" id="MBJ6120284.1"/>
    </source>
</evidence>
<feature type="region of interest" description="Disordered" evidence="1">
    <location>
        <begin position="59"/>
        <end position="85"/>
    </location>
</feature>
<dbReference type="SMART" id="SM00894">
    <property type="entry name" value="Excalibur"/>
    <property type="match status" value="1"/>
</dbReference>
<evidence type="ECO:0000313" key="5">
    <source>
        <dbReference type="Proteomes" id="UP000640426"/>
    </source>
</evidence>
<protein>
    <submittedName>
        <fullName evidence="4">Excalibur calcium-binding domain-containing protein</fullName>
    </submittedName>
</protein>
<organism evidence="4 5">
    <name type="scientific">Sphingomonas mollis</name>
    <dbReference type="NCBI Taxonomy" id="2795726"/>
    <lineage>
        <taxon>Bacteria</taxon>
        <taxon>Pseudomonadati</taxon>
        <taxon>Pseudomonadota</taxon>
        <taxon>Alphaproteobacteria</taxon>
        <taxon>Sphingomonadales</taxon>
        <taxon>Sphingomonadaceae</taxon>
        <taxon>Sphingomonas</taxon>
    </lineage>
</organism>
<feature type="chain" id="PRO_5045362406" evidence="2">
    <location>
        <begin position="20"/>
        <end position="85"/>
    </location>
</feature>
<evidence type="ECO:0000256" key="2">
    <source>
        <dbReference type="SAM" id="SignalP"/>
    </source>
</evidence>
<feature type="domain" description="Excalibur calcium-binding" evidence="3">
    <location>
        <begin position="44"/>
        <end position="80"/>
    </location>
</feature>
<dbReference type="InterPro" id="IPR008613">
    <property type="entry name" value="Excalibur_Ca-bd_domain"/>
</dbReference>
<dbReference type="Pfam" id="PF05901">
    <property type="entry name" value="Excalibur"/>
    <property type="match status" value="1"/>
</dbReference>
<keyword evidence="5" id="KW-1185">Reference proteome</keyword>
<reference evidence="5" key="1">
    <citation type="submission" date="2020-12" db="EMBL/GenBank/DDBJ databases">
        <title>Hymenobacter sp.</title>
        <authorList>
            <person name="Kim M.K."/>
        </authorList>
    </citation>
    <scope>NUCLEOTIDE SEQUENCE [LARGE SCALE GENOMIC DNA]</scope>
    <source>
        <strain evidence="5">BT553</strain>
    </source>
</reference>
<evidence type="ECO:0000256" key="1">
    <source>
        <dbReference type="SAM" id="MobiDB-lite"/>
    </source>
</evidence>
<comment type="caution">
    <text evidence="4">The sequence shown here is derived from an EMBL/GenBank/DDBJ whole genome shotgun (WGS) entry which is preliminary data.</text>
</comment>
<keyword evidence="2" id="KW-0732">Signal</keyword>